<protein>
    <submittedName>
        <fullName evidence="3">EamA family transporter</fullName>
    </submittedName>
</protein>
<keyword evidence="4" id="KW-1185">Reference proteome</keyword>
<feature type="transmembrane region" description="Helical" evidence="1">
    <location>
        <begin position="187"/>
        <end position="204"/>
    </location>
</feature>
<feature type="domain" description="EamA" evidence="2">
    <location>
        <begin position="159"/>
        <end position="289"/>
    </location>
</feature>
<dbReference type="SUPFAM" id="SSF103481">
    <property type="entry name" value="Multidrug resistance efflux transporter EmrE"/>
    <property type="match status" value="2"/>
</dbReference>
<keyword evidence="1" id="KW-1133">Transmembrane helix</keyword>
<dbReference type="RefSeq" id="WP_245128273.1">
    <property type="nucleotide sequence ID" value="NZ_JALJEJ010000001.1"/>
</dbReference>
<dbReference type="GO" id="GO:0016020">
    <property type="term" value="C:membrane"/>
    <property type="evidence" value="ECO:0007669"/>
    <property type="project" value="InterPro"/>
</dbReference>
<dbReference type="EMBL" id="JALJEJ010000001">
    <property type="protein sequence ID" value="MCJ8208443.1"/>
    <property type="molecule type" value="Genomic_DNA"/>
</dbReference>
<feature type="transmembrane region" description="Helical" evidence="1">
    <location>
        <begin position="216"/>
        <end position="239"/>
    </location>
</feature>
<sequence>MKPKSTFIYLAAAISAAFIWGFFAIPLKHLHHYPPQQILYYRVFTSFVSLWALNLIFRRATIRKDIALLKTLPSGERKKVLLLLISTGFFITANWFTYIYVVNHIGVKVAAFAYLICPLLTACGGFMILKEPLTRVKFAGLVIAVVSIALLSTVSLYQVLWALFVAVFYAIYLVIQRVLNQFDKINMLAFQLMIAILILLPFYIHDFNDVPTSADFWFNIILIALVFTLLPLLLSLFALNGIQSSTLGITIYINPVISFTVAVFYFNETIERSHLLGYLLLLIAVMVFNWQVIANLFKKKINLQPASILF</sequence>
<evidence type="ECO:0000256" key="1">
    <source>
        <dbReference type="SAM" id="Phobius"/>
    </source>
</evidence>
<keyword evidence="1" id="KW-0472">Membrane</keyword>
<feature type="transmembrane region" description="Helical" evidence="1">
    <location>
        <begin position="278"/>
        <end position="297"/>
    </location>
</feature>
<feature type="transmembrane region" description="Helical" evidence="1">
    <location>
        <begin position="7"/>
        <end position="27"/>
    </location>
</feature>
<name>A0A9X2BBM6_9SPHI</name>
<evidence type="ECO:0000313" key="4">
    <source>
        <dbReference type="Proteomes" id="UP001139450"/>
    </source>
</evidence>
<dbReference type="Proteomes" id="UP001139450">
    <property type="component" value="Unassembled WGS sequence"/>
</dbReference>
<feature type="transmembrane region" description="Helical" evidence="1">
    <location>
        <begin position="159"/>
        <end position="175"/>
    </location>
</feature>
<feature type="transmembrane region" description="Helical" evidence="1">
    <location>
        <begin position="246"/>
        <end position="266"/>
    </location>
</feature>
<feature type="domain" description="EamA" evidence="2">
    <location>
        <begin position="10"/>
        <end position="152"/>
    </location>
</feature>
<proteinExistence type="predicted"/>
<dbReference type="InterPro" id="IPR037185">
    <property type="entry name" value="EmrE-like"/>
</dbReference>
<keyword evidence="1" id="KW-0812">Transmembrane</keyword>
<organism evidence="3 4">
    <name type="scientific">Mucilaginibacter straminoryzae</name>
    <dbReference type="NCBI Taxonomy" id="2932774"/>
    <lineage>
        <taxon>Bacteria</taxon>
        <taxon>Pseudomonadati</taxon>
        <taxon>Bacteroidota</taxon>
        <taxon>Sphingobacteriia</taxon>
        <taxon>Sphingobacteriales</taxon>
        <taxon>Sphingobacteriaceae</taxon>
        <taxon>Mucilaginibacter</taxon>
    </lineage>
</organism>
<dbReference type="InterPro" id="IPR000620">
    <property type="entry name" value="EamA_dom"/>
</dbReference>
<feature type="transmembrane region" description="Helical" evidence="1">
    <location>
        <begin position="80"/>
        <end position="101"/>
    </location>
</feature>
<dbReference type="AlphaFoldDB" id="A0A9X2BBM6"/>
<gene>
    <name evidence="3" type="ORF">MUY27_01900</name>
</gene>
<evidence type="ECO:0000259" key="2">
    <source>
        <dbReference type="Pfam" id="PF00892"/>
    </source>
</evidence>
<reference evidence="3" key="1">
    <citation type="submission" date="2022-04" db="EMBL/GenBank/DDBJ databases">
        <title>Mucilaginibacter sp. RS28 isolated from freshwater.</title>
        <authorList>
            <person name="Ko S.-R."/>
        </authorList>
    </citation>
    <scope>NUCLEOTIDE SEQUENCE</scope>
    <source>
        <strain evidence="3">RS28</strain>
    </source>
</reference>
<feature type="transmembrane region" description="Helical" evidence="1">
    <location>
        <begin position="39"/>
        <end position="57"/>
    </location>
</feature>
<feature type="transmembrane region" description="Helical" evidence="1">
    <location>
        <begin position="136"/>
        <end position="153"/>
    </location>
</feature>
<dbReference type="Pfam" id="PF00892">
    <property type="entry name" value="EamA"/>
    <property type="match status" value="2"/>
</dbReference>
<dbReference type="PANTHER" id="PTHR22911">
    <property type="entry name" value="ACYL-MALONYL CONDENSING ENZYME-RELATED"/>
    <property type="match status" value="1"/>
</dbReference>
<accession>A0A9X2BBM6</accession>
<comment type="caution">
    <text evidence="3">The sequence shown here is derived from an EMBL/GenBank/DDBJ whole genome shotgun (WGS) entry which is preliminary data.</text>
</comment>
<evidence type="ECO:0000313" key="3">
    <source>
        <dbReference type="EMBL" id="MCJ8208443.1"/>
    </source>
</evidence>
<feature type="transmembrane region" description="Helical" evidence="1">
    <location>
        <begin position="107"/>
        <end position="129"/>
    </location>
</feature>